<evidence type="ECO:0000313" key="2">
    <source>
        <dbReference type="Proteomes" id="UP001152795"/>
    </source>
</evidence>
<sequence length="140" mass="17107">MVANDRRVEKERVDLERKRKAKIVEEKSWEKSIAKEESRRRGVLRREKAAEKRRAKRCAKRKKLRRKISFWHEGEKLRKRVEKKKKDFKFRLDLESEEPVNKRALRSVVNSIWYLKGDDLNKIAFDIHLRIHEDEEEDLV</sequence>
<comment type="caution">
    <text evidence="1">The sequence shown here is derived from an EMBL/GenBank/DDBJ whole genome shotgun (WGS) entry which is preliminary data.</text>
</comment>
<evidence type="ECO:0000313" key="1">
    <source>
        <dbReference type="EMBL" id="CAB4016853.1"/>
    </source>
</evidence>
<organism evidence="1 2">
    <name type="scientific">Paramuricea clavata</name>
    <name type="common">Red gorgonian</name>
    <name type="synonym">Violescent sea-whip</name>
    <dbReference type="NCBI Taxonomy" id="317549"/>
    <lineage>
        <taxon>Eukaryota</taxon>
        <taxon>Metazoa</taxon>
        <taxon>Cnidaria</taxon>
        <taxon>Anthozoa</taxon>
        <taxon>Octocorallia</taxon>
        <taxon>Malacalcyonacea</taxon>
        <taxon>Plexauridae</taxon>
        <taxon>Paramuricea</taxon>
    </lineage>
</organism>
<protein>
    <submittedName>
        <fullName evidence="1">Uncharacterized protein</fullName>
    </submittedName>
</protein>
<dbReference type="EMBL" id="CACRXK020009283">
    <property type="protein sequence ID" value="CAB4016853.1"/>
    <property type="molecule type" value="Genomic_DNA"/>
</dbReference>
<accession>A0A7D9ERU0</accession>
<gene>
    <name evidence="1" type="ORF">PACLA_8A086344</name>
</gene>
<name>A0A7D9ERU0_PARCT</name>
<proteinExistence type="predicted"/>
<dbReference type="AlphaFoldDB" id="A0A7D9ERU0"/>
<reference evidence="1" key="1">
    <citation type="submission" date="2020-04" db="EMBL/GenBank/DDBJ databases">
        <authorList>
            <person name="Alioto T."/>
            <person name="Alioto T."/>
            <person name="Gomez Garrido J."/>
        </authorList>
    </citation>
    <scope>NUCLEOTIDE SEQUENCE</scope>
    <source>
        <strain evidence="1">A484AB</strain>
    </source>
</reference>
<dbReference type="Proteomes" id="UP001152795">
    <property type="component" value="Unassembled WGS sequence"/>
</dbReference>
<keyword evidence="2" id="KW-1185">Reference proteome</keyword>